<feature type="compositionally biased region" description="Polar residues" evidence="2">
    <location>
        <begin position="209"/>
        <end position="238"/>
    </location>
</feature>
<evidence type="ECO:0000256" key="2">
    <source>
        <dbReference type="SAM" id="MobiDB-lite"/>
    </source>
</evidence>
<dbReference type="InterPro" id="IPR003903">
    <property type="entry name" value="UIM_dom"/>
</dbReference>
<reference evidence="3" key="1">
    <citation type="submission" date="2023-06" db="EMBL/GenBank/DDBJ databases">
        <authorList>
            <consortium name="Lawrence Berkeley National Laboratory"/>
            <person name="Ahrendt S."/>
            <person name="Sahu N."/>
            <person name="Indic B."/>
            <person name="Wong-Bajracharya J."/>
            <person name="Merenyi Z."/>
            <person name="Ke H.-M."/>
            <person name="Monk M."/>
            <person name="Kocsube S."/>
            <person name="Drula E."/>
            <person name="Lipzen A."/>
            <person name="Balint B."/>
            <person name="Henrissat B."/>
            <person name="Andreopoulos B."/>
            <person name="Martin F.M."/>
            <person name="Harder C.B."/>
            <person name="Rigling D."/>
            <person name="Ford K.L."/>
            <person name="Foster G.D."/>
            <person name="Pangilinan J."/>
            <person name="Papanicolaou A."/>
            <person name="Barry K."/>
            <person name="LaButti K."/>
            <person name="Viragh M."/>
            <person name="Koriabine M."/>
            <person name="Yan M."/>
            <person name="Riley R."/>
            <person name="Champramary S."/>
            <person name="Plett K.L."/>
            <person name="Tsai I.J."/>
            <person name="Slot J."/>
            <person name="Sipos G."/>
            <person name="Plett J."/>
            <person name="Nagy L.G."/>
            <person name="Grigoriev I.V."/>
        </authorList>
    </citation>
    <scope>NUCLEOTIDE SEQUENCE</scope>
    <source>
        <strain evidence="3">HWK02</strain>
    </source>
</reference>
<feature type="region of interest" description="Disordered" evidence="2">
    <location>
        <begin position="209"/>
        <end position="365"/>
    </location>
</feature>
<sequence length="709" mass="77380">MYSYNDPSASWQPPSSEPPTRDTRDPRRLRAATALTNPYIQPPPHPVSHPRVLTPGRVPPTIHNPSLYFANRPIMTTPGPYPPARPPFPHPATAGYQRPQQWPYDANDSYFPPSKPPVPPPPPPPPPAPEPIPRLPSPSRPRDVEPIPEEQTPISPSPSSAKELAAALEISQSESMKQAQYLEKLSNQEEEDLARALEESLQSVSLNSYTSGSTHFYNSEAGPSTDTGRWTGTSTGPPVSSRLVSDIDEDEALARRLAAEDEAGPSESSMADDEALARRLAAEEEEEEQRYRQQELEQSSQLDGNTGGHTEQSDSTTTPDDGLARRLAAEEEIENSRATDAGPASVPPPAYNALPSPSLNLADKGTDAGLKVDAQLYRSNSSGSAASYASSESQSNPPTQASRRSSGEISSYTDVKPVSPRLSAASSVSLPTLTETNENEQGAVNGNQFVDAGLLHGVSIGFTSPVITSIMQQMSTPMPNIISLPYGRCPPLHFQAPNWRHLLKLMARLSGTRIEPTIEAVAVVKTDLFLRTVIQFIRPHPASEDWRTIIWLTIDHPVPVSLPGARKYTNGDVDVLPWSYTLSAMPALLRDNADSLISQTYTIPSTEAVPYPKLPISSPNMALYLQAALDESRRYSSDGSSGMRKLSRMMDKCYPTLESMDLSESSERSGMGRVFRKVMGRGNKNNKQERGGNMDTYELVTPFVPEEWG</sequence>
<feature type="coiled-coil region" evidence="1">
    <location>
        <begin position="179"/>
        <end position="207"/>
    </location>
</feature>
<keyword evidence="4" id="KW-1185">Reference proteome</keyword>
<proteinExistence type="predicted"/>
<feature type="compositionally biased region" description="Basic and acidic residues" evidence="2">
    <location>
        <begin position="19"/>
        <end position="28"/>
    </location>
</feature>
<gene>
    <name evidence="3" type="ORF">EDD18DRAFT_1158498</name>
</gene>
<protein>
    <submittedName>
        <fullName evidence="3">Uncharacterized protein</fullName>
    </submittedName>
</protein>
<dbReference type="PROSITE" id="PS50330">
    <property type="entry name" value="UIM"/>
    <property type="match status" value="1"/>
</dbReference>
<feature type="region of interest" description="Disordered" evidence="2">
    <location>
        <begin position="383"/>
        <end position="427"/>
    </location>
</feature>
<organism evidence="3 4">
    <name type="scientific">Armillaria luteobubalina</name>
    <dbReference type="NCBI Taxonomy" id="153913"/>
    <lineage>
        <taxon>Eukaryota</taxon>
        <taxon>Fungi</taxon>
        <taxon>Dikarya</taxon>
        <taxon>Basidiomycota</taxon>
        <taxon>Agaricomycotina</taxon>
        <taxon>Agaricomycetes</taxon>
        <taxon>Agaricomycetidae</taxon>
        <taxon>Agaricales</taxon>
        <taxon>Marasmiineae</taxon>
        <taxon>Physalacriaceae</taxon>
        <taxon>Armillaria</taxon>
    </lineage>
</organism>
<feature type="compositionally biased region" description="Polar residues" evidence="2">
    <location>
        <begin position="299"/>
        <end position="319"/>
    </location>
</feature>
<feature type="compositionally biased region" description="Acidic residues" evidence="2">
    <location>
        <begin position="260"/>
        <end position="274"/>
    </location>
</feature>
<accession>A0AA39Q9C5</accession>
<feature type="compositionally biased region" description="Polar residues" evidence="2">
    <location>
        <begin position="1"/>
        <end position="14"/>
    </location>
</feature>
<dbReference type="AlphaFoldDB" id="A0AA39Q9C5"/>
<feature type="compositionally biased region" description="Polar residues" evidence="2">
    <location>
        <begin position="396"/>
        <end position="413"/>
    </location>
</feature>
<dbReference type="Proteomes" id="UP001175228">
    <property type="component" value="Unassembled WGS sequence"/>
</dbReference>
<evidence type="ECO:0000313" key="4">
    <source>
        <dbReference type="Proteomes" id="UP001175228"/>
    </source>
</evidence>
<feature type="compositionally biased region" description="Low complexity" evidence="2">
    <location>
        <begin position="383"/>
        <end position="395"/>
    </location>
</feature>
<dbReference type="PRINTS" id="PR01217">
    <property type="entry name" value="PRICHEXTENSN"/>
</dbReference>
<feature type="compositionally biased region" description="Pro residues" evidence="2">
    <location>
        <begin position="113"/>
        <end position="139"/>
    </location>
</feature>
<dbReference type="SMART" id="SM00726">
    <property type="entry name" value="UIM"/>
    <property type="match status" value="2"/>
</dbReference>
<name>A0AA39Q9C5_9AGAR</name>
<dbReference type="EMBL" id="JAUEPU010000011">
    <property type="protein sequence ID" value="KAK0498625.1"/>
    <property type="molecule type" value="Genomic_DNA"/>
</dbReference>
<feature type="compositionally biased region" description="Pro residues" evidence="2">
    <location>
        <begin position="79"/>
        <end position="90"/>
    </location>
</feature>
<evidence type="ECO:0000313" key="3">
    <source>
        <dbReference type="EMBL" id="KAK0498625.1"/>
    </source>
</evidence>
<keyword evidence="1" id="KW-0175">Coiled coil</keyword>
<comment type="caution">
    <text evidence="3">The sequence shown here is derived from an EMBL/GenBank/DDBJ whole genome shotgun (WGS) entry which is preliminary data.</text>
</comment>
<feature type="region of interest" description="Disordered" evidence="2">
    <location>
        <begin position="1"/>
        <end position="164"/>
    </location>
</feature>
<feature type="compositionally biased region" description="Basic and acidic residues" evidence="2">
    <location>
        <begin position="322"/>
        <end position="337"/>
    </location>
</feature>
<evidence type="ECO:0000256" key="1">
    <source>
        <dbReference type="SAM" id="Coils"/>
    </source>
</evidence>